<feature type="region of interest" description="Disordered" evidence="1">
    <location>
        <begin position="1"/>
        <end position="20"/>
    </location>
</feature>
<comment type="caution">
    <text evidence="3">The sequence shown here is derived from an EMBL/GenBank/DDBJ whole genome shotgun (WGS) entry which is preliminary data.</text>
</comment>
<evidence type="ECO:0000259" key="2">
    <source>
        <dbReference type="Pfam" id="PF00078"/>
    </source>
</evidence>
<keyword evidence="4" id="KW-1185">Reference proteome</keyword>
<gene>
    <name evidence="3" type="ORF">JTE90_014335</name>
</gene>
<feature type="domain" description="Reverse transcriptase" evidence="2">
    <location>
        <begin position="164"/>
        <end position="267"/>
    </location>
</feature>
<dbReference type="AlphaFoldDB" id="A0AAV6TSW7"/>
<evidence type="ECO:0000313" key="4">
    <source>
        <dbReference type="Proteomes" id="UP000827092"/>
    </source>
</evidence>
<protein>
    <recommendedName>
        <fullName evidence="2">Reverse transcriptase domain-containing protein</fullName>
    </recommendedName>
</protein>
<accession>A0AAV6TSW7</accession>
<dbReference type="Proteomes" id="UP000827092">
    <property type="component" value="Unassembled WGS sequence"/>
</dbReference>
<organism evidence="3 4">
    <name type="scientific">Oedothorax gibbosus</name>
    <dbReference type="NCBI Taxonomy" id="931172"/>
    <lineage>
        <taxon>Eukaryota</taxon>
        <taxon>Metazoa</taxon>
        <taxon>Ecdysozoa</taxon>
        <taxon>Arthropoda</taxon>
        <taxon>Chelicerata</taxon>
        <taxon>Arachnida</taxon>
        <taxon>Araneae</taxon>
        <taxon>Araneomorphae</taxon>
        <taxon>Entelegynae</taxon>
        <taxon>Araneoidea</taxon>
        <taxon>Linyphiidae</taxon>
        <taxon>Erigoninae</taxon>
        <taxon>Oedothorax</taxon>
    </lineage>
</organism>
<sequence>MTPSPDDFSSPLNALLSGGPRIDEDQWSAFEELLGEITTRIGEFAHLPPPRDDTGGHQPAKIDANDNRSIQHLYKRDRRRAIRLITEGDRIDGRPPVKMDPFAPDEVKTRLSRFESTAPGPDRLTYAHLKDVDPECTFLAKILNICIKARRIPDQWKCSRTILIHKKGDIEAIGNWRPIALCCTLYKLLTGCLASRLSAWMASEDVLSSAQKGFLPFDGTFEHHYLVSREILRTKTEGEDLCMAQIDLANAFGSVPHAAINAALYAAGAGDAFSEMVHGLYEGTSTEFIAGDGITDRLGSGMESDKDAPYPAPFSTWPSTLSSAAYRIPPHLPATSTVSWPSPMTSCSSLSLQKTSRLSWTYFPPSHNGSASHSTPQSAGQSTFPGPLREATDPPLSSSTANP</sequence>
<evidence type="ECO:0000256" key="1">
    <source>
        <dbReference type="SAM" id="MobiDB-lite"/>
    </source>
</evidence>
<feature type="compositionally biased region" description="Polar residues" evidence="1">
    <location>
        <begin position="367"/>
        <end position="384"/>
    </location>
</feature>
<dbReference type="InterPro" id="IPR000477">
    <property type="entry name" value="RT_dom"/>
</dbReference>
<evidence type="ECO:0000313" key="3">
    <source>
        <dbReference type="EMBL" id="KAG8175000.1"/>
    </source>
</evidence>
<name>A0AAV6TSW7_9ARAC</name>
<dbReference type="PANTHER" id="PTHR19446">
    <property type="entry name" value="REVERSE TRANSCRIPTASES"/>
    <property type="match status" value="1"/>
</dbReference>
<proteinExistence type="predicted"/>
<reference evidence="3 4" key="1">
    <citation type="journal article" date="2022" name="Nat. Ecol. Evol.">
        <title>A masculinizing supergene underlies an exaggerated male reproductive morph in a spider.</title>
        <authorList>
            <person name="Hendrickx F."/>
            <person name="De Corte Z."/>
            <person name="Sonet G."/>
            <person name="Van Belleghem S.M."/>
            <person name="Kostlbacher S."/>
            <person name="Vangestel C."/>
        </authorList>
    </citation>
    <scope>NUCLEOTIDE SEQUENCE [LARGE SCALE GENOMIC DNA]</scope>
    <source>
        <strain evidence="3">W744_W776</strain>
    </source>
</reference>
<feature type="region of interest" description="Disordered" evidence="1">
    <location>
        <begin position="366"/>
        <end position="403"/>
    </location>
</feature>
<dbReference type="Pfam" id="PF00078">
    <property type="entry name" value="RVT_1"/>
    <property type="match status" value="1"/>
</dbReference>
<dbReference type="EMBL" id="JAFNEN010001096">
    <property type="protein sequence ID" value="KAG8175000.1"/>
    <property type="molecule type" value="Genomic_DNA"/>
</dbReference>